<keyword evidence="3" id="KW-1185">Reference proteome</keyword>
<evidence type="ECO:0000313" key="2">
    <source>
        <dbReference type="EMBL" id="KKJ76544.1"/>
    </source>
</evidence>
<dbReference type="Pfam" id="PF07238">
    <property type="entry name" value="PilZ"/>
    <property type="match status" value="1"/>
</dbReference>
<dbReference type="EMBL" id="LANI01000018">
    <property type="protein sequence ID" value="KKJ76544.1"/>
    <property type="molecule type" value="Genomic_DNA"/>
</dbReference>
<evidence type="ECO:0000313" key="3">
    <source>
        <dbReference type="Proteomes" id="UP000034491"/>
    </source>
</evidence>
<name>A0A0M2R808_9PROT</name>
<dbReference type="AlphaFoldDB" id="A0A0M2R808"/>
<organism evidence="2 3">
    <name type="scientific">Kiloniella litopenaei</name>
    <dbReference type="NCBI Taxonomy" id="1549748"/>
    <lineage>
        <taxon>Bacteria</taxon>
        <taxon>Pseudomonadati</taxon>
        <taxon>Pseudomonadota</taxon>
        <taxon>Alphaproteobacteria</taxon>
        <taxon>Rhodospirillales</taxon>
        <taxon>Kiloniellaceae</taxon>
        <taxon>Kiloniella</taxon>
    </lineage>
</organism>
<accession>A0A0M2R808</accession>
<dbReference type="InterPro" id="IPR009875">
    <property type="entry name" value="PilZ_domain"/>
</dbReference>
<comment type="caution">
    <text evidence="2">The sequence shown here is derived from an EMBL/GenBank/DDBJ whole genome shotgun (WGS) entry which is preliminary data.</text>
</comment>
<protein>
    <recommendedName>
        <fullName evidence="1">PilZ domain-containing protein</fullName>
    </recommendedName>
</protein>
<proteinExistence type="predicted"/>
<dbReference type="OrthoDB" id="8479831at2"/>
<reference evidence="2 3" key="1">
    <citation type="submission" date="2015-03" db="EMBL/GenBank/DDBJ databases">
        <title>Genome sequence of Kiloniella sp. P1-1, isolated from the gut microflora of Pacific white shrimp, Penaeus vannamei.</title>
        <authorList>
            <person name="Shao Z."/>
            <person name="Wang L."/>
            <person name="Li X."/>
        </authorList>
    </citation>
    <scope>NUCLEOTIDE SEQUENCE [LARGE SCALE GENOMIC DNA]</scope>
    <source>
        <strain evidence="2 3">P1-1</strain>
    </source>
</reference>
<feature type="domain" description="PilZ" evidence="1">
    <location>
        <begin position="16"/>
        <end position="96"/>
    </location>
</feature>
<dbReference type="RefSeq" id="WP_046507510.1">
    <property type="nucleotide sequence ID" value="NZ_LANI01000018.1"/>
</dbReference>
<evidence type="ECO:0000259" key="1">
    <source>
        <dbReference type="Pfam" id="PF07238"/>
    </source>
</evidence>
<sequence length="114" mass="12608">MSKEYDNMKDDRISDDKRRFQRVSVLWSGEYADDRGAGQKCVIFDVSVNGVRAKFDQALAIGTQFVLEIAGGVQLLTEVVWAKGKTVGLRFNDSPDKMASIMAGVLPSKCLEFA</sequence>
<dbReference type="SUPFAM" id="SSF141371">
    <property type="entry name" value="PilZ domain-like"/>
    <property type="match status" value="1"/>
</dbReference>
<dbReference type="Gene3D" id="2.40.10.220">
    <property type="entry name" value="predicted glycosyltransferase like domains"/>
    <property type="match status" value="1"/>
</dbReference>
<dbReference type="GO" id="GO:0035438">
    <property type="term" value="F:cyclic-di-GMP binding"/>
    <property type="evidence" value="ECO:0007669"/>
    <property type="project" value="InterPro"/>
</dbReference>
<dbReference type="Proteomes" id="UP000034491">
    <property type="component" value="Unassembled WGS sequence"/>
</dbReference>
<gene>
    <name evidence="2" type="ORF">WH95_12090</name>
</gene>